<feature type="domain" description="STAS" evidence="2">
    <location>
        <begin position="10"/>
        <end position="113"/>
    </location>
</feature>
<dbReference type="EMBL" id="CAEZYQ010000013">
    <property type="protein sequence ID" value="CAB4749123.1"/>
    <property type="molecule type" value="Genomic_DNA"/>
</dbReference>
<dbReference type="NCBIfam" id="TIGR00377">
    <property type="entry name" value="ant_ant_sig"/>
    <property type="match status" value="1"/>
</dbReference>
<evidence type="ECO:0000313" key="3">
    <source>
        <dbReference type="EMBL" id="CAB4749123.1"/>
    </source>
</evidence>
<comment type="similarity">
    <text evidence="1">Belongs to the anti-sigma-factor antagonist family.</text>
</comment>
<proteinExistence type="inferred from homology"/>
<name>A0A6J6TRD1_9ZZZZ</name>
<dbReference type="AlphaFoldDB" id="A0A6J6TRD1"/>
<evidence type="ECO:0000256" key="1">
    <source>
        <dbReference type="ARBA" id="ARBA00009013"/>
    </source>
</evidence>
<dbReference type="PROSITE" id="PS50801">
    <property type="entry name" value="STAS"/>
    <property type="match status" value="1"/>
</dbReference>
<dbReference type="InterPro" id="IPR003658">
    <property type="entry name" value="Anti-sigma_ant"/>
</dbReference>
<accession>A0A6J6TRD1</accession>
<dbReference type="PANTHER" id="PTHR33495">
    <property type="entry name" value="ANTI-SIGMA FACTOR ANTAGONIST TM_1081-RELATED-RELATED"/>
    <property type="match status" value="1"/>
</dbReference>
<dbReference type="Pfam" id="PF01740">
    <property type="entry name" value="STAS"/>
    <property type="match status" value="1"/>
</dbReference>
<evidence type="ECO:0000259" key="2">
    <source>
        <dbReference type="PROSITE" id="PS50801"/>
    </source>
</evidence>
<dbReference type="PANTHER" id="PTHR33495:SF2">
    <property type="entry name" value="ANTI-SIGMA FACTOR ANTAGONIST TM_1081-RELATED"/>
    <property type="match status" value="1"/>
</dbReference>
<gene>
    <name evidence="3" type="ORF">UFOPK2761_01860</name>
</gene>
<reference evidence="3" key="1">
    <citation type="submission" date="2020-05" db="EMBL/GenBank/DDBJ databases">
        <authorList>
            <person name="Chiriac C."/>
            <person name="Salcher M."/>
            <person name="Ghai R."/>
            <person name="Kavagutti S V."/>
        </authorList>
    </citation>
    <scope>NUCLEOTIDE SEQUENCE</scope>
</reference>
<dbReference type="InterPro" id="IPR002645">
    <property type="entry name" value="STAS_dom"/>
</dbReference>
<sequence length="113" mass="12133">MTSTPAPEDVFLEVVQHPDRTVVVCSGEIDVRTAPELRQALFDPEVVGAPLVVVDLARVTFLDSVGIGALVAARRWLTSRGTGLVLVCGDTQPRRVLTMTGLHKVFDIALPDA</sequence>
<organism evidence="3">
    <name type="scientific">freshwater metagenome</name>
    <dbReference type="NCBI Taxonomy" id="449393"/>
    <lineage>
        <taxon>unclassified sequences</taxon>
        <taxon>metagenomes</taxon>
        <taxon>ecological metagenomes</taxon>
    </lineage>
</organism>
<dbReference type="InterPro" id="IPR036513">
    <property type="entry name" value="STAS_dom_sf"/>
</dbReference>
<dbReference type="SUPFAM" id="SSF52091">
    <property type="entry name" value="SpoIIaa-like"/>
    <property type="match status" value="1"/>
</dbReference>
<dbReference type="Gene3D" id="3.30.750.24">
    <property type="entry name" value="STAS domain"/>
    <property type="match status" value="1"/>
</dbReference>
<protein>
    <submittedName>
        <fullName evidence="3">Unannotated protein</fullName>
    </submittedName>
</protein>
<dbReference type="GO" id="GO:0043856">
    <property type="term" value="F:anti-sigma factor antagonist activity"/>
    <property type="evidence" value="ECO:0007669"/>
    <property type="project" value="InterPro"/>
</dbReference>
<dbReference type="CDD" id="cd07043">
    <property type="entry name" value="STAS_anti-anti-sigma_factors"/>
    <property type="match status" value="1"/>
</dbReference>